<dbReference type="EMBL" id="JACEGQ020000004">
    <property type="protein sequence ID" value="KAH8510770.1"/>
    <property type="molecule type" value="Genomic_DNA"/>
</dbReference>
<dbReference type="Pfam" id="PF01715">
    <property type="entry name" value="IPPT"/>
    <property type="match status" value="2"/>
</dbReference>
<dbReference type="GO" id="GO:0006400">
    <property type="term" value="P:tRNA modification"/>
    <property type="evidence" value="ECO:0007669"/>
    <property type="project" value="TreeGrafter"/>
</dbReference>
<accession>A0A8T2Z0F9</accession>
<dbReference type="GO" id="GO:0009691">
    <property type="term" value="P:cytokinin biosynthetic process"/>
    <property type="evidence" value="ECO:0007669"/>
    <property type="project" value="UniProtKB-KW"/>
</dbReference>
<dbReference type="GO" id="GO:0005739">
    <property type="term" value="C:mitochondrion"/>
    <property type="evidence" value="ECO:0007669"/>
    <property type="project" value="TreeGrafter"/>
</dbReference>
<proteinExistence type="inferred from homology"/>
<keyword evidence="4" id="KW-0547">Nucleotide-binding</keyword>
<dbReference type="PANTHER" id="PTHR11088:SF59">
    <property type="entry name" value="ADENYLATE ISOPENTENYLTRANSFERASE"/>
    <property type="match status" value="1"/>
</dbReference>
<keyword evidence="5" id="KW-0067">ATP-binding</keyword>
<evidence type="ECO:0000256" key="3">
    <source>
        <dbReference type="ARBA" id="ARBA00022712"/>
    </source>
</evidence>
<evidence type="ECO:0000256" key="5">
    <source>
        <dbReference type="ARBA" id="ARBA00022840"/>
    </source>
</evidence>
<dbReference type="SUPFAM" id="SSF52540">
    <property type="entry name" value="P-loop containing nucleoside triphosphate hydrolases"/>
    <property type="match status" value="1"/>
</dbReference>
<keyword evidence="3" id="KW-0203">Cytokinin biosynthesis</keyword>
<evidence type="ECO:0000256" key="4">
    <source>
        <dbReference type="ARBA" id="ARBA00022741"/>
    </source>
</evidence>
<dbReference type="GO" id="GO:0005524">
    <property type="term" value="F:ATP binding"/>
    <property type="evidence" value="ECO:0007669"/>
    <property type="project" value="UniProtKB-KW"/>
</dbReference>
<dbReference type="AlphaFoldDB" id="A0A8T2Z0F9"/>
<dbReference type="Proteomes" id="UP000807159">
    <property type="component" value="Chromosome 4"/>
</dbReference>
<dbReference type="Gene3D" id="3.40.50.300">
    <property type="entry name" value="P-loop containing nucleotide triphosphate hydrolases"/>
    <property type="match status" value="1"/>
</dbReference>
<dbReference type="InterPro" id="IPR039657">
    <property type="entry name" value="Dimethylallyltransferase"/>
</dbReference>
<evidence type="ECO:0000256" key="2">
    <source>
        <dbReference type="ARBA" id="ARBA00022679"/>
    </source>
</evidence>
<organism evidence="6 7">
    <name type="scientific">Populus deltoides</name>
    <name type="common">Eastern poplar</name>
    <name type="synonym">Eastern cottonwood</name>
    <dbReference type="NCBI Taxonomy" id="3696"/>
    <lineage>
        <taxon>Eukaryota</taxon>
        <taxon>Viridiplantae</taxon>
        <taxon>Streptophyta</taxon>
        <taxon>Embryophyta</taxon>
        <taxon>Tracheophyta</taxon>
        <taxon>Spermatophyta</taxon>
        <taxon>Magnoliopsida</taxon>
        <taxon>eudicotyledons</taxon>
        <taxon>Gunneridae</taxon>
        <taxon>Pentapetalae</taxon>
        <taxon>rosids</taxon>
        <taxon>fabids</taxon>
        <taxon>Malpighiales</taxon>
        <taxon>Salicaceae</taxon>
        <taxon>Saliceae</taxon>
        <taxon>Populus</taxon>
    </lineage>
</organism>
<comment type="similarity">
    <text evidence="1">Belongs to the IPP transferase family.</text>
</comment>
<keyword evidence="2" id="KW-0808">Transferase</keyword>
<reference evidence="6" key="1">
    <citation type="journal article" date="2021" name="J. Hered.">
        <title>Genome Assembly of Salicaceae Populus deltoides (Eastern Cottonwood) I-69 Based on Nanopore Sequencing and Hi-C Technologies.</title>
        <authorList>
            <person name="Bai S."/>
            <person name="Wu H."/>
            <person name="Zhang J."/>
            <person name="Pan Z."/>
            <person name="Zhao W."/>
            <person name="Li Z."/>
            <person name="Tong C."/>
        </authorList>
    </citation>
    <scope>NUCLEOTIDE SEQUENCE</scope>
    <source>
        <tissue evidence="6">Leaf</tissue>
    </source>
</reference>
<sequence length="345" mass="39493">METIPLQPKLASSMRTMPMAASLPLRMEREIRFQFQCYWTRHRNNLQQITSSLYAIEDNKKQKALFVMGTTATGKSKLSIDLATHFQGEIINSDKIQVYKGLDMLTNKISENERRGVPHHLLGFVEPGEEFTTQDFCNHAHKAMKHITGDGNIPIIAGGSNRYIEALVEDPLFNFKDSYDTCFLWVDVALPILFDRAAKRVDEMLDAGLVDEVRGMFIPGIDHNCGIWRAIGIAEMEPYFQAEMEMADEVTMKILLDTGIKEMKENTKKLINKQLTKIKYLANKKGWKFHRIDATCVYERSAKVDEDVWDKKVLRPSLEIVTNFLREDEKAEEVADSFLVTSSCI</sequence>
<dbReference type="HAMAP" id="MF_00185">
    <property type="entry name" value="IPP_trans"/>
    <property type="match status" value="1"/>
</dbReference>
<name>A0A8T2Z0F9_POPDE</name>
<dbReference type="Gene3D" id="1.10.287.890">
    <property type="entry name" value="Crystal structure of tRNA isopentenylpyrophosphate transferase (bh2366) domain"/>
    <property type="match status" value="1"/>
</dbReference>
<keyword evidence="7" id="KW-1185">Reference proteome</keyword>
<evidence type="ECO:0000313" key="7">
    <source>
        <dbReference type="Proteomes" id="UP000807159"/>
    </source>
</evidence>
<comment type="caution">
    <text evidence="6">The sequence shown here is derived from an EMBL/GenBank/DDBJ whole genome shotgun (WGS) entry which is preliminary data.</text>
</comment>
<dbReference type="PANTHER" id="PTHR11088">
    <property type="entry name" value="TRNA DIMETHYLALLYLTRANSFERASE"/>
    <property type="match status" value="1"/>
</dbReference>
<gene>
    <name evidence="6" type="ORF">H0E87_008337</name>
</gene>
<dbReference type="GO" id="GO:0052381">
    <property type="term" value="F:tRNA dimethylallyltransferase activity"/>
    <property type="evidence" value="ECO:0007669"/>
    <property type="project" value="InterPro"/>
</dbReference>
<protein>
    <submittedName>
        <fullName evidence="6">Uncharacterized protein</fullName>
    </submittedName>
</protein>
<dbReference type="InterPro" id="IPR027417">
    <property type="entry name" value="P-loop_NTPase"/>
</dbReference>
<dbReference type="InterPro" id="IPR018022">
    <property type="entry name" value="IPT"/>
</dbReference>
<evidence type="ECO:0000256" key="1">
    <source>
        <dbReference type="ARBA" id="ARBA00005842"/>
    </source>
</evidence>
<evidence type="ECO:0000313" key="6">
    <source>
        <dbReference type="EMBL" id="KAH8510770.1"/>
    </source>
</evidence>